<protein>
    <submittedName>
        <fullName evidence="1">Uncharacterized protein</fullName>
    </submittedName>
</protein>
<comment type="caution">
    <text evidence="1">The sequence shown here is derived from an EMBL/GenBank/DDBJ whole genome shotgun (WGS) entry which is preliminary data.</text>
</comment>
<proteinExistence type="predicted"/>
<gene>
    <name evidence="1" type="ORF">ACAOBT_LOCUS5169</name>
</gene>
<dbReference type="Proteomes" id="UP001152888">
    <property type="component" value="Unassembled WGS sequence"/>
</dbReference>
<sequence>MIYVLVLPLNFSRLHSNVLPTIWSATTRIWSPTRGSLSASPLSTTTLWTPSRTVSTRAWALSSGTIQSGALSTTPGAVPAGALPASRTAAVLSSTTTR</sequence>
<evidence type="ECO:0000313" key="1">
    <source>
        <dbReference type="EMBL" id="CAH1963380.1"/>
    </source>
</evidence>
<keyword evidence="2" id="KW-1185">Reference proteome</keyword>
<accession>A0A9P0JZW3</accession>
<reference evidence="1" key="1">
    <citation type="submission" date="2022-03" db="EMBL/GenBank/DDBJ databases">
        <authorList>
            <person name="Sayadi A."/>
        </authorList>
    </citation>
    <scope>NUCLEOTIDE SEQUENCE</scope>
</reference>
<dbReference type="AlphaFoldDB" id="A0A9P0JZW3"/>
<evidence type="ECO:0000313" key="2">
    <source>
        <dbReference type="Proteomes" id="UP001152888"/>
    </source>
</evidence>
<dbReference type="EMBL" id="CAKOFQ010006707">
    <property type="protein sequence ID" value="CAH1963380.1"/>
    <property type="molecule type" value="Genomic_DNA"/>
</dbReference>
<organism evidence="1 2">
    <name type="scientific">Acanthoscelides obtectus</name>
    <name type="common">Bean weevil</name>
    <name type="synonym">Bruchus obtectus</name>
    <dbReference type="NCBI Taxonomy" id="200917"/>
    <lineage>
        <taxon>Eukaryota</taxon>
        <taxon>Metazoa</taxon>
        <taxon>Ecdysozoa</taxon>
        <taxon>Arthropoda</taxon>
        <taxon>Hexapoda</taxon>
        <taxon>Insecta</taxon>
        <taxon>Pterygota</taxon>
        <taxon>Neoptera</taxon>
        <taxon>Endopterygota</taxon>
        <taxon>Coleoptera</taxon>
        <taxon>Polyphaga</taxon>
        <taxon>Cucujiformia</taxon>
        <taxon>Chrysomeloidea</taxon>
        <taxon>Chrysomelidae</taxon>
        <taxon>Bruchinae</taxon>
        <taxon>Bruchini</taxon>
        <taxon>Acanthoscelides</taxon>
    </lineage>
</organism>
<name>A0A9P0JZW3_ACAOB</name>